<comment type="caution">
    <text evidence="1">The sequence shown here is derived from an EMBL/GenBank/DDBJ whole genome shotgun (WGS) entry which is preliminary data.</text>
</comment>
<proteinExistence type="predicted"/>
<evidence type="ECO:0000313" key="2">
    <source>
        <dbReference type="Proteomes" id="UP000785679"/>
    </source>
</evidence>
<dbReference type="AlphaFoldDB" id="A0A8J8NTL9"/>
<sequence>MEINIIRLGRIPNQSLIIDILAFGHDELETFYLDLYLISYRFRQLLLSKYSLIKARLRDYVTGIELEKDPFISSKIEDMYSCAHQLFNLMNIPFRSQRRIKLHIISSNFSIEEWEILVQLLIEIIRTNRLRLHELNLTVNDTHIKQGCNSTLMSFAQYQIHQVTLTILSKNFPIPQTFTIPASTNLSLVIQSINVSSKFSPLKAKHISVEFSQRKEDLSAFLDYMHPTESFLIYQTRQFTAKNLIQELLIKSISFKKQWGKHIKKFIKLLPESKASEKLAYEASEQNIIVITDELDKEIKSQLWKWYKICPIKNLTSEDIQMRWDTGSQLLSTYFFIYQSINYNFSGSLKIARDSDLMALVNDIIHSRDDARDPEDQKRLNLLTNNISFQGQFCYPILAEAVIVRYPNLENLTLRFMEAQFSDEEAQYDFSMPDFENNKLKILKITIQAKYSIHMQPNVAMVIGNLIAKCRNLESVVICKENKGKQEAVDPKHELLPNILKGCERLKVQLPKLHLQCPGTQRSQHSPYILDFLFSPLLNVRHLVMSISNQQIGEFPELIQQEYQGRCINTNLELFEIELYGDGYSQAQQVSFLRALHGSMEKRRHLVVSWNWSMNQDMYEQVLDLEPQLRVICNVDMTILEADYLRKTVKKIKEKKK</sequence>
<name>A0A8J8NTL9_HALGN</name>
<gene>
    <name evidence="1" type="ORF">FGO68_gene12365</name>
</gene>
<protein>
    <submittedName>
        <fullName evidence="1">Uncharacterized protein</fullName>
    </submittedName>
</protein>
<accession>A0A8J8NTL9</accession>
<reference evidence="1" key="1">
    <citation type="submission" date="2019-06" db="EMBL/GenBank/DDBJ databases">
        <authorList>
            <person name="Zheng W."/>
        </authorList>
    </citation>
    <scope>NUCLEOTIDE SEQUENCE</scope>
    <source>
        <strain evidence="1">QDHG01</strain>
    </source>
</reference>
<dbReference type="Proteomes" id="UP000785679">
    <property type="component" value="Unassembled WGS sequence"/>
</dbReference>
<dbReference type="EMBL" id="RRYP01005780">
    <property type="protein sequence ID" value="TNV81742.1"/>
    <property type="molecule type" value="Genomic_DNA"/>
</dbReference>
<keyword evidence="2" id="KW-1185">Reference proteome</keyword>
<evidence type="ECO:0000313" key="1">
    <source>
        <dbReference type="EMBL" id="TNV81742.1"/>
    </source>
</evidence>
<organism evidence="1 2">
    <name type="scientific">Halteria grandinella</name>
    <dbReference type="NCBI Taxonomy" id="5974"/>
    <lineage>
        <taxon>Eukaryota</taxon>
        <taxon>Sar</taxon>
        <taxon>Alveolata</taxon>
        <taxon>Ciliophora</taxon>
        <taxon>Intramacronucleata</taxon>
        <taxon>Spirotrichea</taxon>
        <taxon>Stichotrichia</taxon>
        <taxon>Sporadotrichida</taxon>
        <taxon>Halteriidae</taxon>
        <taxon>Halteria</taxon>
    </lineage>
</organism>